<dbReference type="InterPro" id="IPR002156">
    <property type="entry name" value="RNaseH_domain"/>
</dbReference>
<sequence length="434" mass="49532">MEVHAHILPIDLLFHKVLFRAAARICTLPATHPLHAIASRTSKKYVKRHRSPLHHLFFLTGLRPDDTETIKPTRRKHEYIVPHSTHIESSKTDTLQEANRINTTATHRVYVDGSGYKGGIGAAAVLYEGNRVIAVRRYHLGKSTRYTVHNGEAVGIIMGIQLLLDFTRRLRGPVIIGCDNQAVIRGLTNQKPHSGHYLLDHIHDLEERLHAKQDGMARAGERAIARRNNEQWDVRRRGVVDLQIHWVPGHKDFEPNERADREAKKAAKGQSSPEGDLPTCLRRKALPASVAALRQEWSAKLKRRWRKRWRKSPRSRHFGAIDKSAPSAQYLKLIDHYKRKQASIISQFRTNHVPLNQTLFRIKRTESPACPHCGGITVESIRHYILDCPHYALARHTLRNDLGRKSSEIPYLLGKADGIKAFLKYVNATRRLKG</sequence>
<reference evidence="4 5" key="1">
    <citation type="journal article" date="2016" name="Mol. Biol. Evol.">
        <title>Comparative Genomics of Early-Diverging Mushroom-Forming Fungi Provides Insights into the Origins of Lignocellulose Decay Capabilities.</title>
        <authorList>
            <person name="Nagy L.G."/>
            <person name="Riley R."/>
            <person name="Tritt A."/>
            <person name="Adam C."/>
            <person name="Daum C."/>
            <person name="Floudas D."/>
            <person name="Sun H."/>
            <person name="Yadav J.S."/>
            <person name="Pangilinan J."/>
            <person name="Larsson K.H."/>
            <person name="Matsuura K."/>
            <person name="Barry K."/>
            <person name="Labutti K."/>
            <person name="Kuo R."/>
            <person name="Ohm R.A."/>
            <person name="Bhattacharya S.S."/>
            <person name="Shirouzu T."/>
            <person name="Yoshinaga Y."/>
            <person name="Martin F.M."/>
            <person name="Grigoriev I.V."/>
            <person name="Hibbett D.S."/>
        </authorList>
    </citation>
    <scope>NUCLEOTIDE SEQUENCE [LARGE SCALE GENOMIC DNA]</scope>
    <source>
        <strain evidence="4 5">CBS 109695</strain>
    </source>
</reference>
<dbReference type="OrthoDB" id="3044497at2759"/>
<evidence type="ECO:0000259" key="3">
    <source>
        <dbReference type="PROSITE" id="PS50879"/>
    </source>
</evidence>
<proteinExistence type="inferred from homology"/>
<dbReference type="STRING" id="436010.A0A167X3Y9"/>
<evidence type="ECO:0000256" key="1">
    <source>
        <dbReference type="ARBA" id="ARBA00005300"/>
    </source>
</evidence>
<gene>
    <name evidence="4" type="ORF">FIBSPDRAFT_966155</name>
</gene>
<dbReference type="Proteomes" id="UP000076532">
    <property type="component" value="Unassembled WGS sequence"/>
</dbReference>
<dbReference type="PROSITE" id="PS50879">
    <property type="entry name" value="RNASE_H_1"/>
    <property type="match status" value="1"/>
</dbReference>
<dbReference type="InterPro" id="IPR050092">
    <property type="entry name" value="RNase_H"/>
</dbReference>
<dbReference type="EMBL" id="KV417773">
    <property type="protein sequence ID" value="KZP06799.1"/>
    <property type="molecule type" value="Genomic_DNA"/>
</dbReference>
<feature type="region of interest" description="Disordered" evidence="2">
    <location>
        <begin position="251"/>
        <end position="279"/>
    </location>
</feature>
<dbReference type="InterPro" id="IPR012337">
    <property type="entry name" value="RNaseH-like_sf"/>
</dbReference>
<keyword evidence="5" id="KW-1185">Reference proteome</keyword>
<comment type="similarity">
    <text evidence="1">Belongs to the RNase H family.</text>
</comment>
<evidence type="ECO:0000313" key="5">
    <source>
        <dbReference type="Proteomes" id="UP000076532"/>
    </source>
</evidence>
<name>A0A167X3Y9_9AGAM</name>
<dbReference type="Pfam" id="PF00075">
    <property type="entry name" value="RNase_H"/>
    <property type="match status" value="1"/>
</dbReference>
<dbReference type="GO" id="GO:0003676">
    <property type="term" value="F:nucleic acid binding"/>
    <property type="evidence" value="ECO:0007669"/>
    <property type="project" value="InterPro"/>
</dbReference>
<dbReference type="AlphaFoldDB" id="A0A167X3Y9"/>
<dbReference type="CDD" id="cd09276">
    <property type="entry name" value="Rnase_HI_RT_non_LTR"/>
    <property type="match status" value="1"/>
</dbReference>
<evidence type="ECO:0000313" key="4">
    <source>
        <dbReference type="EMBL" id="KZP06799.1"/>
    </source>
</evidence>
<feature type="compositionally biased region" description="Basic and acidic residues" evidence="2">
    <location>
        <begin position="251"/>
        <end position="265"/>
    </location>
</feature>
<accession>A0A167X3Y9</accession>
<dbReference type="PANTHER" id="PTHR10642:SF25">
    <property type="entry name" value="RNASE H TYPE-1 DOMAIN-CONTAINING PROTEIN"/>
    <property type="match status" value="1"/>
</dbReference>
<dbReference type="SUPFAM" id="SSF53098">
    <property type="entry name" value="Ribonuclease H-like"/>
    <property type="match status" value="1"/>
</dbReference>
<protein>
    <submittedName>
        <fullName evidence="4">Ribonuclease H-like protein</fullName>
    </submittedName>
</protein>
<dbReference type="InterPro" id="IPR036397">
    <property type="entry name" value="RNaseH_sf"/>
</dbReference>
<dbReference type="GO" id="GO:0043137">
    <property type="term" value="P:DNA replication, removal of RNA primer"/>
    <property type="evidence" value="ECO:0007669"/>
    <property type="project" value="TreeGrafter"/>
</dbReference>
<feature type="domain" description="RNase H type-1" evidence="3">
    <location>
        <begin position="103"/>
        <end position="268"/>
    </location>
</feature>
<dbReference type="Gene3D" id="3.30.420.10">
    <property type="entry name" value="Ribonuclease H-like superfamily/Ribonuclease H"/>
    <property type="match status" value="1"/>
</dbReference>
<organism evidence="4 5">
    <name type="scientific">Athelia psychrophila</name>
    <dbReference type="NCBI Taxonomy" id="1759441"/>
    <lineage>
        <taxon>Eukaryota</taxon>
        <taxon>Fungi</taxon>
        <taxon>Dikarya</taxon>
        <taxon>Basidiomycota</taxon>
        <taxon>Agaricomycotina</taxon>
        <taxon>Agaricomycetes</taxon>
        <taxon>Agaricomycetidae</taxon>
        <taxon>Atheliales</taxon>
        <taxon>Atheliaceae</taxon>
        <taxon>Athelia</taxon>
    </lineage>
</organism>
<dbReference type="GO" id="GO:0004523">
    <property type="term" value="F:RNA-DNA hybrid ribonuclease activity"/>
    <property type="evidence" value="ECO:0007669"/>
    <property type="project" value="InterPro"/>
</dbReference>
<evidence type="ECO:0000256" key="2">
    <source>
        <dbReference type="SAM" id="MobiDB-lite"/>
    </source>
</evidence>
<dbReference type="PANTHER" id="PTHR10642">
    <property type="entry name" value="RIBONUCLEASE H1"/>
    <property type="match status" value="1"/>
</dbReference>